<proteinExistence type="predicted"/>
<dbReference type="RefSeq" id="XP_041552582.1">
    <property type="nucleotide sequence ID" value="XM_041699504.1"/>
</dbReference>
<dbReference type="GeneID" id="64970393"/>
<protein>
    <submittedName>
        <fullName evidence="1">Uncharacterized protein</fullName>
    </submittedName>
</protein>
<accession>A0A7R7XG86</accession>
<reference evidence="1" key="2">
    <citation type="submission" date="2021-02" db="EMBL/GenBank/DDBJ databases">
        <title>Aspergillus puulaauensis MK2 genome sequence.</title>
        <authorList>
            <person name="Futagami T."/>
            <person name="Mori K."/>
            <person name="Kadooka C."/>
            <person name="Tanaka T."/>
        </authorList>
    </citation>
    <scope>NUCLEOTIDE SEQUENCE</scope>
    <source>
        <strain evidence="1">MK2</strain>
    </source>
</reference>
<reference evidence="1" key="1">
    <citation type="submission" date="2021-01" db="EMBL/GenBank/DDBJ databases">
        <authorList>
            <consortium name="Aspergillus puulaauensis MK2 genome sequencing consortium"/>
            <person name="Kazuki M."/>
            <person name="Futagami T."/>
        </authorList>
    </citation>
    <scope>NUCLEOTIDE SEQUENCE</scope>
    <source>
        <strain evidence="1">MK2</strain>
    </source>
</reference>
<dbReference type="KEGG" id="apuu:APUU_20820S"/>
<keyword evidence="2" id="KW-1185">Reference proteome</keyword>
<dbReference type="AlphaFoldDB" id="A0A7R7XG86"/>
<evidence type="ECO:0000313" key="1">
    <source>
        <dbReference type="EMBL" id="BCS20388.1"/>
    </source>
</evidence>
<dbReference type="Proteomes" id="UP000654913">
    <property type="component" value="Chromosome 2"/>
</dbReference>
<evidence type="ECO:0000313" key="2">
    <source>
        <dbReference type="Proteomes" id="UP000654913"/>
    </source>
</evidence>
<gene>
    <name evidence="1" type="ORF">APUU_20820S</name>
</gene>
<name>A0A7R7XG86_9EURO</name>
<organism evidence="1 2">
    <name type="scientific">Aspergillus puulaauensis</name>
    <dbReference type="NCBI Taxonomy" id="1220207"/>
    <lineage>
        <taxon>Eukaryota</taxon>
        <taxon>Fungi</taxon>
        <taxon>Dikarya</taxon>
        <taxon>Ascomycota</taxon>
        <taxon>Pezizomycotina</taxon>
        <taxon>Eurotiomycetes</taxon>
        <taxon>Eurotiomycetidae</taxon>
        <taxon>Eurotiales</taxon>
        <taxon>Aspergillaceae</taxon>
        <taxon>Aspergillus</taxon>
    </lineage>
</organism>
<sequence length="109" mass="12352">MKAAEKYDLLVLLLPGWNPAHNSEVQSKDEMEGLPMGFHWGPRTENKLNWSALHCVPYLVTYRDLSPRAILVFISSPWPGKAREGNLDQKGRRGDPQAGCPVRDVFCLY</sequence>
<dbReference type="EMBL" id="AP024444">
    <property type="protein sequence ID" value="BCS20388.1"/>
    <property type="molecule type" value="Genomic_DNA"/>
</dbReference>